<dbReference type="OrthoDB" id="292843at2"/>
<name>A0A1Q8BY71_9PSEU</name>
<dbReference type="STRING" id="1912961.BU204_35895"/>
<dbReference type="RefSeq" id="WP_075130257.1">
    <property type="nucleotide sequence ID" value="NZ_MSIE01000110.1"/>
</dbReference>
<dbReference type="Gene3D" id="1.25.10.10">
    <property type="entry name" value="Leucine-rich Repeat Variant"/>
    <property type="match status" value="1"/>
</dbReference>
<keyword evidence="2" id="KW-1185">Reference proteome</keyword>
<dbReference type="EMBL" id="MSIE01000110">
    <property type="protein sequence ID" value="OLF07060.1"/>
    <property type="molecule type" value="Genomic_DNA"/>
</dbReference>
<reference evidence="1 2" key="1">
    <citation type="submission" date="2016-12" db="EMBL/GenBank/DDBJ databases">
        <title>The draft genome sequence of Actinophytocola sp. 11-183.</title>
        <authorList>
            <person name="Wang W."/>
            <person name="Yuan L."/>
        </authorList>
    </citation>
    <scope>NUCLEOTIDE SEQUENCE [LARGE SCALE GENOMIC DNA]</scope>
    <source>
        <strain evidence="1 2">11-183</strain>
    </source>
</reference>
<evidence type="ECO:0000313" key="2">
    <source>
        <dbReference type="Proteomes" id="UP000185596"/>
    </source>
</evidence>
<dbReference type="Pfam" id="PF13646">
    <property type="entry name" value="HEAT_2"/>
    <property type="match status" value="1"/>
</dbReference>
<dbReference type="SUPFAM" id="SSF48371">
    <property type="entry name" value="ARM repeat"/>
    <property type="match status" value="1"/>
</dbReference>
<evidence type="ECO:0000313" key="1">
    <source>
        <dbReference type="EMBL" id="OLF07060.1"/>
    </source>
</evidence>
<accession>A0A1Q8BY71</accession>
<dbReference type="InterPro" id="IPR016024">
    <property type="entry name" value="ARM-type_fold"/>
</dbReference>
<comment type="caution">
    <text evidence="1">The sequence shown here is derived from an EMBL/GenBank/DDBJ whole genome shotgun (WGS) entry which is preliminary data.</text>
</comment>
<dbReference type="AlphaFoldDB" id="A0A1Q8BY71"/>
<protein>
    <recommendedName>
        <fullName evidence="3">PBS lyase</fullName>
    </recommendedName>
</protein>
<gene>
    <name evidence="1" type="ORF">BU204_35895</name>
</gene>
<sequence length="345" mass="37102">MLEGLDSVNWAGLRHAYGKATDVPGQIRALRSADSREREAALDQLFFNIIHQGSQTDAAPYAVPFLLEILAAPDTEDRAKVLELLAYLATGYDHELLEYGWPFEGPGETHRAVRAGVPLFRELLRDEEPAVRIRAAYALAWFPENAAESLRSLVPLLAAADELLVATTTVAVGLLGGRADAGLADERPVVRWAAAIACAHVDGQEASSAAVDELLAAAAGSVNHVRGVPFMDGDLDSYAAVALRRVGARQVDAGFDRLLTRIPAVSGEEALSVVGVALEIAFPRDLPGGGYQALNRRQRGLIDQLVRSPDVWLLDGAPFDRFTSLVEAYRLPASRDALADYTMAP</sequence>
<proteinExistence type="predicted"/>
<evidence type="ECO:0008006" key="3">
    <source>
        <dbReference type="Google" id="ProtNLM"/>
    </source>
</evidence>
<dbReference type="InterPro" id="IPR011989">
    <property type="entry name" value="ARM-like"/>
</dbReference>
<organism evidence="1 2">
    <name type="scientific">Actinophytocola xanthii</name>
    <dbReference type="NCBI Taxonomy" id="1912961"/>
    <lineage>
        <taxon>Bacteria</taxon>
        <taxon>Bacillati</taxon>
        <taxon>Actinomycetota</taxon>
        <taxon>Actinomycetes</taxon>
        <taxon>Pseudonocardiales</taxon>
        <taxon>Pseudonocardiaceae</taxon>
    </lineage>
</organism>
<dbReference type="Proteomes" id="UP000185596">
    <property type="component" value="Unassembled WGS sequence"/>
</dbReference>